<dbReference type="SUPFAM" id="SSF52743">
    <property type="entry name" value="Subtilisin-like"/>
    <property type="match status" value="1"/>
</dbReference>
<dbReference type="OrthoDB" id="9792152at2"/>
<evidence type="ECO:0000313" key="7">
    <source>
        <dbReference type="EMBL" id="ROH95990.1"/>
    </source>
</evidence>
<feature type="domain" description="Secretion system C-terminal sorting" evidence="6">
    <location>
        <begin position="669"/>
        <end position="747"/>
    </location>
</feature>
<feature type="signal peptide" evidence="4">
    <location>
        <begin position="1"/>
        <end position="24"/>
    </location>
</feature>
<evidence type="ECO:0000256" key="1">
    <source>
        <dbReference type="ARBA" id="ARBA00011073"/>
    </source>
</evidence>
<comment type="caution">
    <text evidence="3">Lacks conserved residue(s) required for the propagation of feature annotation.</text>
</comment>
<dbReference type="Gene3D" id="2.60.120.380">
    <property type="match status" value="1"/>
</dbReference>
<dbReference type="CDD" id="cd04842">
    <property type="entry name" value="Peptidases_S8_Kp43_protease"/>
    <property type="match status" value="1"/>
</dbReference>
<evidence type="ECO:0000259" key="5">
    <source>
        <dbReference type="Pfam" id="PF00082"/>
    </source>
</evidence>
<evidence type="ECO:0000313" key="8">
    <source>
        <dbReference type="Proteomes" id="UP000269375"/>
    </source>
</evidence>
<reference evidence="7 8" key="1">
    <citation type="submission" date="2018-11" db="EMBL/GenBank/DDBJ databases">
        <title>Proposal to divide the Flavobacteriaceae and reorganize its genera based on Amino Acid Identity values calculated from whole genome sequences.</title>
        <authorList>
            <person name="Nicholson A.C."/>
            <person name="Gulvik C.A."/>
            <person name="Whitney A.M."/>
            <person name="Humrighouse B.W."/>
            <person name="Bell M."/>
            <person name="Holmes B."/>
            <person name="Steigerwalt A."/>
            <person name="Villarma A."/>
            <person name="Sheth M."/>
            <person name="Batra D."/>
            <person name="Pryor J."/>
            <person name="Bernardet J.-F."/>
            <person name="Hugo C."/>
            <person name="Kampfer P."/>
            <person name="Newman J."/>
            <person name="Mcquiston J.R."/>
        </authorList>
    </citation>
    <scope>NUCLEOTIDE SEQUENCE [LARGE SCALE GENOMIC DNA]</scope>
    <source>
        <strain evidence="7 8">DSM 15235</strain>
    </source>
</reference>
<organism evidence="7 8">
    <name type="scientific">Chryseobacterium daecheongense</name>
    <dbReference type="NCBI Taxonomy" id="192389"/>
    <lineage>
        <taxon>Bacteria</taxon>
        <taxon>Pseudomonadati</taxon>
        <taxon>Bacteroidota</taxon>
        <taxon>Flavobacteriia</taxon>
        <taxon>Flavobacteriales</taxon>
        <taxon>Weeksellaceae</taxon>
        <taxon>Chryseobacterium group</taxon>
        <taxon>Chryseobacterium</taxon>
    </lineage>
</organism>
<sequence>MQMQKIYHKSILTASVLFFLLSQAQIKDTLQDNQKERDILAFKNKVSQYDDYQKKEVQRLKSLGHQEFISENGNEKQLIGSDENGRPMYYTTLNAGAAKMTKADNLYAGGGLGLNITGSNMKIGQWDYSKPRTTHELLAGKINSYDALQNQTISRHSTNIAGTLAGNNGDPNARGIAYDAIINAYDWNNDVNEMLSEAYVPGNNGILVANNSYGFDPMYLQTYQFGKYNTTAQSWDNLMYLKPYLQIVKAAGNAREIDPSIVPQVSAKNGYDLLEGAGVAKNVLVVASAKKNANMSADDAFDVSAFSSYGPSDDGRIKPDICAPGENMYSSIETYDSAYGVYRGTSSATAVVSGIITLLQQYYKSVSPSSSYMLSSTVRALLAHTANDKGSEGPDYIYGWGLADAKRAAAAIYNNIEGIINGEKKSTLIKEVTLNQGNKYTLYVVPYELNQPLSATISWTDPQGNLVSNVVDLNSPSVINDLDLRIVRINADGSETTYYPWKLGGMSNLTGAATNNSTNNVDTIERVDIKTPQKLTYKIIVSAKTNATPLLPSGNQTFSIVVSNVDFCYKEDLRTLTSPADDITTSQTILAKQIVASNKVIAPVQNVEYIASRDIVLLPGFHAEQGAGFLAMITPCFDMISALKYKAQDRGASESPSITYNASLGHFSLFPNPAKEEVNIRFTLQNESAVKVSVYDASGKLILTEKSSDNFPKGEFVKTIDTRSLATGVYVVSIETAEYKETKKLIIK</sequence>
<dbReference type="InterPro" id="IPR000209">
    <property type="entry name" value="Peptidase_S8/S53_dom"/>
</dbReference>
<dbReference type="PANTHER" id="PTHR43399:SF4">
    <property type="entry name" value="CELL WALL-ASSOCIATED PROTEASE"/>
    <property type="match status" value="1"/>
</dbReference>
<protein>
    <submittedName>
        <fullName evidence="7">T9SS C-terminal target domain-containing protein</fullName>
    </submittedName>
</protein>
<evidence type="ECO:0000256" key="3">
    <source>
        <dbReference type="PROSITE-ProRule" id="PRU01240"/>
    </source>
</evidence>
<keyword evidence="2 4" id="KW-0732">Signal</keyword>
<dbReference type="EMBL" id="RJTX01000004">
    <property type="protein sequence ID" value="ROH95990.1"/>
    <property type="molecule type" value="Genomic_DNA"/>
</dbReference>
<feature type="domain" description="Peptidase S8/S53" evidence="5">
    <location>
        <begin position="149"/>
        <end position="401"/>
    </location>
</feature>
<dbReference type="PROSITE" id="PS51892">
    <property type="entry name" value="SUBTILASE"/>
    <property type="match status" value="1"/>
</dbReference>
<dbReference type="SUPFAM" id="SSF49785">
    <property type="entry name" value="Galactose-binding domain-like"/>
    <property type="match status" value="1"/>
</dbReference>
<dbReference type="GO" id="GO:0006508">
    <property type="term" value="P:proteolysis"/>
    <property type="evidence" value="ECO:0007669"/>
    <property type="project" value="InterPro"/>
</dbReference>
<dbReference type="Pfam" id="PF00082">
    <property type="entry name" value="Peptidase_S8"/>
    <property type="match status" value="1"/>
</dbReference>
<proteinExistence type="inferred from homology"/>
<dbReference type="InterPro" id="IPR036852">
    <property type="entry name" value="Peptidase_S8/S53_dom_sf"/>
</dbReference>
<dbReference type="Gene3D" id="3.40.50.200">
    <property type="entry name" value="Peptidase S8/S53 domain"/>
    <property type="match status" value="1"/>
</dbReference>
<evidence type="ECO:0000256" key="4">
    <source>
        <dbReference type="SAM" id="SignalP"/>
    </source>
</evidence>
<dbReference type="InterPro" id="IPR034058">
    <property type="entry name" value="TagA/B/C/D_pept_dom"/>
</dbReference>
<dbReference type="PANTHER" id="PTHR43399">
    <property type="entry name" value="SUBTILISIN-RELATED"/>
    <property type="match status" value="1"/>
</dbReference>
<dbReference type="InterPro" id="IPR051048">
    <property type="entry name" value="Peptidase_S8/S53_subtilisin"/>
</dbReference>
<gene>
    <name evidence="7" type="ORF">EGI05_15860</name>
</gene>
<dbReference type="GO" id="GO:0004252">
    <property type="term" value="F:serine-type endopeptidase activity"/>
    <property type="evidence" value="ECO:0007669"/>
    <property type="project" value="InterPro"/>
</dbReference>
<dbReference type="InterPro" id="IPR055015">
    <property type="entry name" value="GCX_COOH"/>
</dbReference>
<dbReference type="NCBIfam" id="NF045639">
    <property type="entry name" value="GCX_COOH"/>
    <property type="match status" value="1"/>
</dbReference>
<evidence type="ECO:0000259" key="6">
    <source>
        <dbReference type="Pfam" id="PF18962"/>
    </source>
</evidence>
<feature type="chain" id="PRO_5018075950" evidence="4">
    <location>
        <begin position="25"/>
        <end position="748"/>
    </location>
</feature>
<comment type="similarity">
    <text evidence="1 3">Belongs to the peptidase S8 family.</text>
</comment>
<dbReference type="Proteomes" id="UP000269375">
    <property type="component" value="Unassembled WGS sequence"/>
</dbReference>
<comment type="caution">
    <text evidence="7">The sequence shown here is derived from an EMBL/GenBank/DDBJ whole genome shotgun (WGS) entry which is preliminary data.</text>
</comment>
<dbReference type="InterPro" id="IPR008979">
    <property type="entry name" value="Galactose-bd-like_sf"/>
</dbReference>
<dbReference type="AlphaFoldDB" id="A0A3N0VU20"/>
<dbReference type="InterPro" id="IPR026444">
    <property type="entry name" value="Secre_tail"/>
</dbReference>
<dbReference type="Pfam" id="PF18962">
    <property type="entry name" value="Por_Secre_tail"/>
    <property type="match status" value="1"/>
</dbReference>
<name>A0A3N0VU20_9FLAO</name>
<accession>A0A3N0VU20</accession>
<dbReference type="NCBIfam" id="TIGR04183">
    <property type="entry name" value="Por_Secre_tail"/>
    <property type="match status" value="1"/>
</dbReference>
<evidence type="ECO:0000256" key="2">
    <source>
        <dbReference type="ARBA" id="ARBA00022729"/>
    </source>
</evidence>